<gene>
    <name evidence="4" type="ORF">MICPUCDRAFT_44192</name>
</gene>
<evidence type="ECO:0000256" key="1">
    <source>
        <dbReference type="PIRSR" id="PIRSR000097-2"/>
    </source>
</evidence>
<evidence type="ECO:0000313" key="5">
    <source>
        <dbReference type="Proteomes" id="UP000001876"/>
    </source>
</evidence>
<dbReference type="InterPro" id="IPR023210">
    <property type="entry name" value="NADP_OxRdtase_dom"/>
</dbReference>
<dbReference type="EMBL" id="GG663738">
    <property type="protein sequence ID" value="EEH58079.1"/>
    <property type="molecule type" value="Genomic_DNA"/>
</dbReference>
<dbReference type="Gene3D" id="3.20.20.100">
    <property type="entry name" value="NADP-dependent oxidoreductase domain"/>
    <property type="match status" value="1"/>
</dbReference>
<dbReference type="Pfam" id="PF00248">
    <property type="entry name" value="Aldo_ket_red"/>
    <property type="match status" value="1"/>
</dbReference>
<dbReference type="GeneID" id="9683200"/>
<evidence type="ECO:0000256" key="2">
    <source>
        <dbReference type="PIRSR" id="PIRSR000097-3"/>
    </source>
</evidence>
<dbReference type="PRINTS" id="PR00069">
    <property type="entry name" value="ALDKETRDTASE"/>
</dbReference>
<proteinExistence type="predicted"/>
<dbReference type="SUPFAM" id="SSF51430">
    <property type="entry name" value="NAD(P)-linked oxidoreductase"/>
    <property type="match status" value="1"/>
</dbReference>
<dbReference type="PIRSF" id="PIRSF000097">
    <property type="entry name" value="AKR"/>
    <property type="match status" value="1"/>
</dbReference>
<evidence type="ECO:0000313" key="4">
    <source>
        <dbReference type="EMBL" id="EEH58079.1"/>
    </source>
</evidence>
<dbReference type="InterPro" id="IPR020471">
    <property type="entry name" value="AKR"/>
</dbReference>
<dbReference type="InterPro" id="IPR018170">
    <property type="entry name" value="Aldo/ket_reductase_CS"/>
</dbReference>
<dbReference type="GO" id="GO:0016491">
    <property type="term" value="F:oxidoreductase activity"/>
    <property type="evidence" value="ECO:0007669"/>
    <property type="project" value="InterPro"/>
</dbReference>
<evidence type="ECO:0000259" key="3">
    <source>
        <dbReference type="Pfam" id="PF00248"/>
    </source>
</evidence>
<protein>
    <submittedName>
        <fullName evidence="4">Predicted protein</fullName>
    </submittedName>
</protein>
<dbReference type="STRING" id="564608.C1MQH8"/>
<dbReference type="Proteomes" id="UP000001876">
    <property type="component" value="Unassembled WGS sequence"/>
</dbReference>
<dbReference type="PANTHER" id="PTHR43827">
    <property type="entry name" value="2,5-DIKETO-D-GLUCONIC ACID REDUCTASE"/>
    <property type="match status" value="1"/>
</dbReference>
<dbReference type="RefSeq" id="XP_003058128.1">
    <property type="nucleotide sequence ID" value="XM_003058082.1"/>
</dbReference>
<dbReference type="OMA" id="CHIEEMR"/>
<dbReference type="eggNOG" id="KOG1577">
    <property type="taxonomic scope" value="Eukaryota"/>
</dbReference>
<dbReference type="AlphaFoldDB" id="C1MQH8"/>
<dbReference type="PROSITE" id="PS00062">
    <property type="entry name" value="ALDOKETO_REDUCTASE_2"/>
    <property type="match status" value="1"/>
</dbReference>
<dbReference type="InterPro" id="IPR036812">
    <property type="entry name" value="NAD(P)_OxRdtase_dom_sf"/>
</dbReference>
<feature type="binding site" evidence="1">
    <location>
        <position position="102"/>
    </location>
    <ligand>
        <name>substrate</name>
    </ligand>
</feature>
<accession>C1MQH8</accession>
<feature type="site" description="Lowers pKa of active site Tyr" evidence="2">
    <location>
        <position position="69"/>
    </location>
</feature>
<dbReference type="KEGG" id="mpp:MICPUCDRAFT_44192"/>
<keyword evidence="5" id="KW-1185">Reference proteome</keyword>
<name>C1MQH8_MICPC</name>
<dbReference type="CDD" id="cd19071">
    <property type="entry name" value="AKR_AKR1-5-like"/>
    <property type="match status" value="1"/>
</dbReference>
<dbReference type="OrthoDB" id="416253at2759"/>
<sequence length="287" mass="31528">MPTLGFGTAGLGDATRDAVRAALRVGYRLLDTSGATEWYREDLVGDALAAEIAASEGGLEREDVFVTSKLHPRHFAMEDARVQVEKTLRSLRVEYVDLFLLHYPRCWGDLCGDLGAGGEPRGTWRDAWRVLETMRAEGKIRALGVSNFDARELSELRDHAVDAPSVVQRRCDVFVADRDVREVVRRFGWTYQAYSSLGTQHRLGLDGASRMNPVLSAKPVVDAAEAHGVSPADVALRWALQSTPPQAVIPRSSNEGRIRSNFENVARFELSASEMATIDALDGTATT</sequence>
<reference evidence="4 5" key="1">
    <citation type="journal article" date="2009" name="Science">
        <title>Green evolution and dynamic adaptations revealed by genomes of the marine picoeukaryotes Micromonas.</title>
        <authorList>
            <person name="Worden A.Z."/>
            <person name="Lee J.H."/>
            <person name="Mock T."/>
            <person name="Rouze P."/>
            <person name="Simmons M.P."/>
            <person name="Aerts A.L."/>
            <person name="Allen A.E."/>
            <person name="Cuvelier M.L."/>
            <person name="Derelle E."/>
            <person name="Everett M.V."/>
            <person name="Foulon E."/>
            <person name="Grimwood J."/>
            <person name="Gundlach H."/>
            <person name="Henrissat B."/>
            <person name="Napoli C."/>
            <person name="McDonald S.M."/>
            <person name="Parker M.S."/>
            <person name="Rombauts S."/>
            <person name="Salamov A."/>
            <person name="Von Dassow P."/>
            <person name="Badger J.H."/>
            <person name="Coutinho P.M."/>
            <person name="Demir E."/>
            <person name="Dubchak I."/>
            <person name="Gentemann C."/>
            <person name="Eikrem W."/>
            <person name="Gready J.E."/>
            <person name="John U."/>
            <person name="Lanier W."/>
            <person name="Lindquist E.A."/>
            <person name="Lucas S."/>
            <person name="Mayer K.F."/>
            <person name="Moreau H."/>
            <person name="Not F."/>
            <person name="Otillar R."/>
            <person name="Panaud O."/>
            <person name="Pangilinan J."/>
            <person name="Paulsen I."/>
            <person name="Piegu B."/>
            <person name="Poliakov A."/>
            <person name="Robbens S."/>
            <person name="Schmutz J."/>
            <person name="Toulza E."/>
            <person name="Wyss T."/>
            <person name="Zelensky A."/>
            <person name="Zhou K."/>
            <person name="Armbrust E.V."/>
            <person name="Bhattacharya D."/>
            <person name="Goodenough U.W."/>
            <person name="Van de Peer Y."/>
            <person name="Grigoriev I.V."/>
        </authorList>
    </citation>
    <scope>NUCLEOTIDE SEQUENCE [LARGE SCALE GENOMIC DNA]</scope>
    <source>
        <strain evidence="4 5">CCMP1545</strain>
    </source>
</reference>
<dbReference type="PANTHER" id="PTHR43827:SF8">
    <property type="entry name" value="ALDO_KETO REDUCTASE FAMILY PROTEIN"/>
    <property type="match status" value="1"/>
</dbReference>
<feature type="domain" description="NADP-dependent oxidoreductase" evidence="3">
    <location>
        <begin position="4"/>
        <end position="282"/>
    </location>
</feature>
<organism evidence="5">
    <name type="scientific">Micromonas pusilla (strain CCMP1545)</name>
    <name type="common">Picoplanktonic green alga</name>
    <dbReference type="NCBI Taxonomy" id="564608"/>
    <lineage>
        <taxon>Eukaryota</taxon>
        <taxon>Viridiplantae</taxon>
        <taxon>Chlorophyta</taxon>
        <taxon>Mamiellophyceae</taxon>
        <taxon>Mamiellales</taxon>
        <taxon>Mamiellaceae</taxon>
        <taxon>Micromonas</taxon>
    </lineage>
</organism>